<evidence type="ECO:0000259" key="2">
    <source>
        <dbReference type="PROSITE" id="PS50206"/>
    </source>
</evidence>
<keyword evidence="4" id="KW-1185">Reference proteome</keyword>
<dbReference type="FunFam" id="3.40.250.10:FF:000135">
    <property type="entry name" value="Uncharacterized protein"/>
    <property type="match status" value="1"/>
</dbReference>
<dbReference type="SMART" id="SM00450">
    <property type="entry name" value="RHOD"/>
    <property type="match status" value="2"/>
</dbReference>
<protein>
    <recommendedName>
        <fullName evidence="2">Rhodanese domain-containing protein</fullName>
    </recommendedName>
</protein>
<dbReference type="PANTHER" id="PTHR11364">
    <property type="entry name" value="THIOSULFATE SULFERTANSFERASE"/>
    <property type="match status" value="1"/>
</dbReference>
<organism evidence="3 4">
    <name type="scientific">Paramecium pentaurelia</name>
    <dbReference type="NCBI Taxonomy" id="43138"/>
    <lineage>
        <taxon>Eukaryota</taxon>
        <taxon>Sar</taxon>
        <taxon>Alveolata</taxon>
        <taxon>Ciliophora</taxon>
        <taxon>Intramacronucleata</taxon>
        <taxon>Oligohymenophorea</taxon>
        <taxon>Peniculida</taxon>
        <taxon>Parameciidae</taxon>
        <taxon>Paramecium</taxon>
    </lineage>
</organism>
<dbReference type="InterPro" id="IPR045078">
    <property type="entry name" value="TST/MPST-like"/>
</dbReference>
<evidence type="ECO:0000256" key="1">
    <source>
        <dbReference type="ARBA" id="ARBA00022679"/>
    </source>
</evidence>
<accession>A0A8S1TCZ2</accession>
<evidence type="ECO:0000313" key="4">
    <source>
        <dbReference type="Proteomes" id="UP000689195"/>
    </source>
</evidence>
<dbReference type="EMBL" id="CAJJDO010000020">
    <property type="protein sequence ID" value="CAD8150310.1"/>
    <property type="molecule type" value="Genomic_DNA"/>
</dbReference>
<feature type="domain" description="Rhodanese" evidence="2">
    <location>
        <begin position="166"/>
        <end position="266"/>
    </location>
</feature>
<dbReference type="OrthoDB" id="288459at2759"/>
<gene>
    <name evidence="3" type="ORF">PPENT_87.1.T0200196</name>
</gene>
<sequence length="268" mass="31031">MRGSLISAPFLSYLLKQKTNIRVANVIMTEQPLNKKGNIELSQKLCDNQSVLNLCDITAQLKPVPRLLPQQQQFDQFVKEYQFDQSTPIVFFDQHILLAARAWFTFKYFGFNKVFVLDGGYQKWLNHQPAEFQEHEIQEQPKFQGKVINTSEVTAISQLKYQQDPKGDDWAIIDTRDSNRFKKGSIPGSINIEFSEYLNKDKTMKSDEDLKNVYKKNGIDLNKTRIINTCQTAKLACIAIIAEELLKTKQQILYDGSLEDWKLQNQIK</sequence>
<dbReference type="Proteomes" id="UP000689195">
    <property type="component" value="Unassembled WGS sequence"/>
</dbReference>
<dbReference type="AlphaFoldDB" id="A0A8S1TCZ2"/>
<feature type="domain" description="Rhodanese" evidence="2">
    <location>
        <begin position="63"/>
        <end position="133"/>
    </location>
</feature>
<comment type="caution">
    <text evidence="3">The sequence shown here is derived from an EMBL/GenBank/DDBJ whole genome shotgun (WGS) entry which is preliminary data.</text>
</comment>
<dbReference type="PANTHER" id="PTHR11364:SF27">
    <property type="entry name" value="SULFURTRANSFERASE"/>
    <property type="match status" value="1"/>
</dbReference>
<dbReference type="PROSITE" id="PS50206">
    <property type="entry name" value="RHODANESE_3"/>
    <property type="match status" value="2"/>
</dbReference>
<keyword evidence="1" id="KW-0808">Transferase</keyword>
<evidence type="ECO:0000313" key="3">
    <source>
        <dbReference type="EMBL" id="CAD8150310.1"/>
    </source>
</evidence>
<dbReference type="GO" id="GO:0004792">
    <property type="term" value="F:thiosulfate-cyanide sulfurtransferase activity"/>
    <property type="evidence" value="ECO:0007669"/>
    <property type="project" value="TreeGrafter"/>
</dbReference>
<name>A0A8S1TCZ2_9CILI</name>
<dbReference type="GO" id="GO:0005739">
    <property type="term" value="C:mitochondrion"/>
    <property type="evidence" value="ECO:0007669"/>
    <property type="project" value="TreeGrafter"/>
</dbReference>
<dbReference type="InterPro" id="IPR001763">
    <property type="entry name" value="Rhodanese-like_dom"/>
</dbReference>
<dbReference type="Pfam" id="PF00581">
    <property type="entry name" value="Rhodanese"/>
    <property type="match status" value="2"/>
</dbReference>
<proteinExistence type="predicted"/>
<reference evidence="3" key="1">
    <citation type="submission" date="2021-01" db="EMBL/GenBank/DDBJ databases">
        <authorList>
            <consortium name="Genoscope - CEA"/>
            <person name="William W."/>
        </authorList>
    </citation>
    <scope>NUCLEOTIDE SEQUENCE</scope>
</reference>